<evidence type="ECO:0000313" key="9">
    <source>
        <dbReference type="EMBL" id="ASP40321.1"/>
    </source>
</evidence>
<keyword evidence="10" id="KW-1185">Reference proteome</keyword>
<evidence type="ECO:0000256" key="1">
    <source>
        <dbReference type="ARBA" id="ARBA00005915"/>
    </source>
</evidence>
<keyword evidence="3" id="KW-0540">Nuclease</keyword>
<dbReference type="Pfam" id="PF17768">
    <property type="entry name" value="RecJ_OB"/>
    <property type="match status" value="1"/>
</dbReference>
<dbReference type="FunFam" id="3.90.1640.30:FF:000001">
    <property type="entry name" value="Single-stranded-DNA-specific exonuclease RecJ"/>
    <property type="match status" value="1"/>
</dbReference>
<dbReference type="InterPro" id="IPR004610">
    <property type="entry name" value="RecJ"/>
</dbReference>
<dbReference type="GO" id="GO:0006281">
    <property type="term" value="P:DNA repair"/>
    <property type="evidence" value="ECO:0007669"/>
    <property type="project" value="InterPro"/>
</dbReference>
<dbReference type="Pfam" id="PF01368">
    <property type="entry name" value="DHH"/>
    <property type="match status" value="1"/>
</dbReference>
<name>A0A222FPJ6_9GAMM</name>
<dbReference type="GO" id="GO:0006310">
    <property type="term" value="P:DNA recombination"/>
    <property type="evidence" value="ECO:0007669"/>
    <property type="project" value="InterPro"/>
</dbReference>
<dbReference type="PANTHER" id="PTHR30255">
    <property type="entry name" value="SINGLE-STRANDED-DNA-SPECIFIC EXONUCLEASE RECJ"/>
    <property type="match status" value="1"/>
</dbReference>
<feature type="domain" description="RecJ OB" evidence="8">
    <location>
        <begin position="458"/>
        <end position="560"/>
    </location>
</feature>
<evidence type="ECO:0000313" key="10">
    <source>
        <dbReference type="Proteomes" id="UP000202440"/>
    </source>
</evidence>
<dbReference type="GO" id="GO:0003676">
    <property type="term" value="F:nucleic acid binding"/>
    <property type="evidence" value="ECO:0007669"/>
    <property type="project" value="InterPro"/>
</dbReference>
<dbReference type="OrthoDB" id="9809852at2"/>
<dbReference type="Gene3D" id="3.90.1640.30">
    <property type="match status" value="1"/>
</dbReference>
<dbReference type="Pfam" id="PF02272">
    <property type="entry name" value="DHHA1"/>
    <property type="match status" value="1"/>
</dbReference>
<keyword evidence="4" id="KW-0378">Hydrolase</keyword>
<organism evidence="9 10">
    <name type="scientific">Bacterioplanes sanyensis</name>
    <dbReference type="NCBI Taxonomy" id="1249553"/>
    <lineage>
        <taxon>Bacteria</taxon>
        <taxon>Pseudomonadati</taxon>
        <taxon>Pseudomonadota</taxon>
        <taxon>Gammaproteobacteria</taxon>
        <taxon>Oceanospirillales</taxon>
        <taxon>Oceanospirillaceae</taxon>
        <taxon>Bacterioplanes</taxon>
    </lineage>
</organism>
<reference evidence="9 10" key="1">
    <citation type="submission" date="2017-07" db="EMBL/GenBank/DDBJ databases">
        <title>Annotated genome sequence of Bacterioplanes sanyensis isolated from Red Sea.</title>
        <authorList>
            <person name="Rehman Z.U."/>
        </authorList>
    </citation>
    <scope>NUCLEOTIDE SEQUENCE [LARGE SCALE GENOMIC DNA]</scope>
    <source>
        <strain evidence="9 10">NV9</strain>
    </source>
</reference>
<dbReference type="InterPro" id="IPR051673">
    <property type="entry name" value="SSDNA_exonuclease_RecJ"/>
</dbReference>
<dbReference type="InterPro" id="IPR003156">
    <property type="entry name" value="DHHA1_dom"/>
</dbReference>
<evidence type="ECO:0000256" key="3">
    <source>
        <dbReference type="ARBA" id="ARBA00022722"/>
    </source>
</evidence>
<gene>
    <name evidence="9" type="primary">recJ</name>
    <name evidence="9" type="ORF">CHH28_17280</name>
</gene>
<proteinExistence type="inferred from homology"/>
<dbReference type="InterPro" id="IPR038763">
    <property type="entry name" value="DHH_sf"/>
</dbReference>
<accession>A0A222FPJ6</accession>
<evidence type="ECO:0000259" key="8">
    <source>
        <dbReference type="Pfam" id="PF17768"/>
    </source>
</evidence>
<keyword evidence="5 9" id="KW-0269">Exonuclease</keyword>
<dbReference type="NCBIfam" id="TIGR00644">
    <property type="entry name" value="recJ"/>
    <property type="match status" value="1"/>
</dbReference>
<evidence type="ECO:0000256" key="2">
    <source>
        <dbReference type="ARBA" id="ARBA00019841"/>
    </source>
</evidence>
<dbReference type="PANTHER" id="PTHR30255:SF2">
    <property type="entry name" value="SINGLE-STRANDED-DNA-SPECIFIC EXONUCLEASE RECJ"/>
    <property type="match status" value="1"/>
</dbReference>
<dbReference type="GO" id="GO:0008409">
    <property type="term" value="F:5'-3' exonuclease activity"/>
    <property type="evidence" value="ECO:0007669"/>
    <property type="project" value="InterPro"/>
</dbReference>
<dbReference type="KEGG" id="bsan:CHH28_17280"/>
<dbReference type="AlphaFoldDB" id="A0A222FPJ6"/>
<dbReference type="Gene3D" id="3.10.310.30">
    <property type="match status" value="1"/>
</dbReference>
<dbReference type="SUPFAM" id="SSF64182">
    <property type="entry name" value="DHH phosphoesterases"/>
    <property type="match status" value="1"/>
</dbReference>
<evidence type="ECO:0000259" key="6">
    <source>
        <dbReference type="Pfam" id="PF01368"/>
    </source>
</evidence>
<evidence type="ECO:0000256" key="5">
    <source>
        <dbReference type="ARBA" id="ARBA00022839"/>
    </source>
</evidence>
<dbReference type="InterPro" id="IPR041122">
    <property type="entry name" value="RecJ_OB"/>
</dbReference>
<evidence type="ECO:0000259" key="7">
    <source>
        <dbReference type="Pfam" id="PF02272"/>
    </source>
</evidence>
<dbReference type="InterPro" id="IPR001667">
    <property type="entry name" value="DDH_dom"/>
</dbReference>
<dbReference type="EMBL" id="CP022530">
    <property type="protein sequence ID" value="ASP40321.1"/>
    <property type="molecule type" value="Genomic_DNA"/>
</dbReference>
<protein>
    <recommendedName>
        <fullName evidence="2">Single-stranded-DNA-specific exonuclease RecJ</fullName>
    </recommendedName>
</protein>
<dbReference type="Proteomes" id="UP000202440">
    <property type="component" value="Chromosome"/>
</dbReference>
<comment type="similarity">
    <text evidence="1">Belongs to the RecJ family.</text>
</comment>
<dbReference type="RefSeq" id="WP_094061490.1">
    <property type="nucleotide sequence ID" value="NZ_CP022530.1"/>
</dbReference>
<evidence type="ECO:0000256" key="4">
    <source>
        <dbReference type="ARBA" id="ARBA00022801"/>
    </source>
</evidence>
<sequence length="565" mass="62064">MHIVRRSASAERLPNLHPVFARVLSARGVQSADELENRLAQLLPPDSLKDIETAVDCLLPVVTEQQSLLVVGDFDVDGATSTALALRAFRAFGAQHVSYLVPNRFEHGYGLSPELVFLAQEQRPDVLLTVDNGIAAVDGVAAAKALGIKVVVTDHHLAAEQLPDADAIVNPNQPGCEFASKAACGCAVLFYVLMALRKRLQAQGWPNDVNLAQWLDLVALATVADVVPLDRNNRILVEQGLRRIRRGHVQPGIKALLEVAGRQPQRLASADLGFVLGPRINAAGRLDDISLGIECLLSDDAATARSLAQQLDEMNRSRRDIEQGMQQEAERYLAAIDTESQSLPAGVCLYQSDWHQGVIGILASRIKERAHRPVIILADDDSGVLKGSARSLPGLHMRDLLDELDKRWPGLLIKFGGHAMAAGMTIKRAGLETFQQAFVQLCSEHLTEEDLQRVWQSDGELSAADFTLELAQQLRWGMPWGQSFAEPIFDGEFNVVQQRVVGEKHLKLVLAGDNSQQLLDAIWFNGDLTLQPLQGRVKAVFSLDVNEWQGRRQLQLLVRHLQPLG</sequence>
<feature type="domain" description="DHHA1" evidence="7">
    <location>
        <begin position="349"/>
        <end position="443"/>
    </location>
</feature>
<feature type="domain" description="DDH" evidence="6">
    <location>
        <begin position="69"/>
        <end position="222"/>
    </location>
</feature>